<proteinExistence type="predicted"/>
<dbReference type="EMBL" id="CP001463">
    <property type="protein sequence ID" value="ACS90861.1"/>
    <property type="molecule type" value="Genomic_DNA"/>
</dbReference>
<reference evidence="1 2" key="1">
    <citation type="journal article" date="2009" name="Appl. Environ. Microbiol.">
        <title>Metabolic versatility and indigenous origin of the archaeon Thermococcus sibiricus, isolated from a siberian oil reservoir, as revealed by genome analysis.</title>
        <authorList>
            <person name="Mardanov A.V."/>
            <person name="Ravin N.V."/>
            <person name="Svetlitchnyi V.A."/>
            <person name="Beletsky A.V."/>
            <person name="Miroshnichenko M.L."/>
            <person name="Bonch-Osmolovskaya E.A."/>
            <person name="Skryabin K.G."/>
        </authorList>
    </citation>
    <scope>NUCLEOTIDE SEQUENCE [LARGE SCALE GENOMIC DNA]</scope>
    <source>
        <strain evidence="2">DSM 12597 / MM 739</strain>
    </source>
</reference>
<accession>C6A5G6</accession>
<organism evidence="1 2">
    <name type="scientific">Thermococcus sibiricus (strain DSM 12597 / MM 739)</name>
    <dbReference type="NCBI Taxonomy" id="604354"/>
    <lineage>
        <taxon>Archaea</taxon>
        <taxon>Methanobacteriati</taxon>
        <taxon>Methanobacteriota</taxon>
        <taxon>Thermococci</taxon>
        <taxon>Thermococcales</taxon>
        <taxon>Thermococcaceae</taxon>
        <taxon>Thermococcus</taxon>
    </lineage>
</organism>
<protein>
    <submittedName>
        <fullName evidence="1">Uncharacterized protein</fullName>
    </submittedName>
</protein>
<dbReference type="STRING" id="604354.TSIB_1810"/>
<name>C6A5G6_THESM</name>
<sequence>MKFMRKRSILAFYFFYVILFNLVIPTNSLVSENGFEWHPYYTYTDYSKLTYTSSLYCWKGTRYNALNEQYFGCYLVFKDKLPIIKGFLIKVDTKNDILIKVENPSRSSYVGFTLNPASMGNHTITGEIQVYEFWWLGIVVPSKLKFEIELNCREKECKVTLKK</sequence>
<keyword evidence="2" id="KW-1185">Reference proteome</keyword>
<evidence type="ECO:0000313" key="1">
    <source>
        <dbReference type="EMBL" id="ACS90861.1"/>
    </source>
</evidence>
<evidence type="ECO:0000313" key="2">
    <source>
        <dbReference type="Proteomes" id="UP000009079"/>
    </source>
</evidence>
<dbReference type="HOGENOM" id="CLU_1623550_0_0_2"/>
<dbReference type="KEGG" id="tsi:TSIB_1810"/>
<dbReference type="AlphaFoldDB" id="C6A5G6"/>
<gene>
    <name evidence="1" type="ordered locus">TSIB_1810</name>
</gene>
<dbReference type="Proteomes" id="UP000009079">
    <property type="component" value="Chromosome"/>
</dbReference>